<dbReference type="AlphaFoldDB" id="A0A8J3IGP5"/>
<keyword evidence="1" id="KW-1133">Transmembrane helix</keyword>
<feature type="transmembrane region" description="Helical" evidence="1">
    <location>
        <begin position="16"/>
        <end position="37"/>
    </location>
</feature>
<reference evidence="2" key="1">
    <citation type="submission" date="2020-10" db="EMBL/GenBank/DDBJ databases">
        <title>Taxonomic study of unclassified bacteria belonging to the class Ktedonobacteria.</title>
        <authorList>
            <person name="Yabe S."/>
            <person name="Wang C.M."/>
            <person name="Zheng Y."/>
            <person name="Sakai Y."/>
            <person name="Cavaletti L."/>
            <person name="Monciardini P."/>
            <person name="Donadio S."/>
        </authorList>
    </citation>
    <scope>NUCLEOTIDE SEQUENCE</scope>
    <source>
        <strain evidence="2">ID150040</strain>
    </source>
</reference>
<gene>
    <name evidence="2" type="ORF">KSF_022660</name>
</gene>
<name>A0A8J3IGP5_9CHLR</name>
<proteinExistence type="predicted"/>
<keyword evidence="1" id="KW-0472">Membrane</keyword>
<sequence>MDAQTAITPMTPTQSLILWTLLGFLLAWMLLFTLLAVRPDTKKRVELEDVPVYTPTQPVATPAPKMLQMATTQPGTYLPATVNSINTETSVVLEQSQ</sequence>
<evidence type="ECO:0000256" key="1">
    <source>
        <dbReference type="SAM" id="Phobius"/>
    </source>
</evidence>
<dbReference type="EMBL" id="BNJK01000001">
    <property type="protein sequence ID" value="GHO92218.1"/>
    <property type="molecule type" value="Genomic_DNA"/>
</dbReference>
<accession>A0A8J3IGP5</accession>
<keyword evidence="3" id="KW-1185">Reference proteome</keyword>
<dbReference type="RefSeq" id="WP_220203067.1">
    <property type="nucleotide sequence ID" value="NZ_BNJK01000001.1"/>
</dbReference>
<evidence type="ECO:0000313" key="2">
    <source>
        <dbReference type="EMBL" id="GHO92218.1"/>
    </source>
</evidence>
<comment type="caution">
    <text evidence="2">The sequence shown here is derived from an EMBL/GenBank/DDBJ whole genome shotgun (WGS) entry which is preliminary data.</text>
</comment>
<evidence type="ECO:0000313" key="3">
    <source>
        <dbReference type="Proteomes" id="UP000597444"/>
    </source>
</evidence>
<dbReference type="Proteomes" id="UP000597444">
    <property type="component" value="Unassembled WGS sequence"/>
</dbReference>
<protein>
    <submittedName>
        <fullName evidence="2">Uncharacterized protein</fullName>
    </submittedName>
</protein>
<organism evidence="2 3">
    <name type="scientific">Reticulibacter mediterranei</name>
    <dbReference type="NCBI Taxonomy" id="2778369"/>
    <lineage>
        <taxon>Bacteria</taxon>
        <taxon>Bacillati</taxon>
        <taxon>Chloroflexota</taxon>
        <taxon>Ktedonobacteria</taxon>
        <taxon>Ktedonobacterales</taxon>
        <taxon>Reticulibacteraceae</taxon>
        <taxon>Reticulibacter</taxon>
    </lineage>
</organism>
<keyword evidence="1" id="KW-0812">Transmembrane</keyword>